<gene>
    <name evidence="1" type="ORF">GKE97_25105</name>
</gene>
<accession>A0A6I2RA72</accession>
<protein>
    <submittedName>
        <fullName evidence="1">Uncharacterized protein</fullName>
    </submittedName>
</protein>
<proteinExistence type="predicted"/>
<reference evidence="1 2" key="1">
    <citation type="journal article" date="2019" name="Nat. Med.">
        <title>A library of human gut bacterial isolates paired with longitudinal multiomics data enables mechanistic microbiome research.</title>
        <authorList>
            <person name="Poyet M."/>
            <person name="Groussin M."/>
            <person name="Gibbons S.M."/>
            <person name="Avila-Pacheco J."/>
            <person name="Jiang X."/>
            <person name="Kearney S.M."/>
            <person name="Perrotta A.R."/>
            <person name="Berdy B."/>
            <person name="Zhao S."/>
            <person name="Lieberman T.D."/>
            <person name="Swanson P.K."/>
            <person name="Smith M."/>
            <person name="Roesemann S."/>
            <person name="Alexander J.E."/>
            <person name="Rich S.A."/>
            <person name="Livny J."/>
            <person name="Vlamakis H."/>
            <person name="Clish C."/>
            <person name="Bullock K."/>
            <person name="Deik A."/>
            <person name="Scott J."/>
            <person name="Pierce K.A."/>
            <person name="Xavier R.J."/>
            <person name="Alm E.J."/>
        </authorList>
    </citation>
    <scope>NUCLEOTIDE SEQUENCE [LARGE SCALE GENOMIC DNA]</scope>
    <source>
        <strain evidence="1 2">BIOML-A2</strain>
    </source>
</reference>
<organism evidence="1 2">
    <name type="scientific">Flavonifractor plautii</name>
    <name type="common">Fusobacterium plautii</name>
    <dbReference type="NCBI Taxonomy" id="292800"/>
    <lineage>
        <taxon>Bacteria</taxon>
        <taxon>Bacillati</taxon>
        <taxon>Bacillota</taxon>
        <taxon>Clostridia</taxon>
        <taxon>Eubacteriales</taxon>
        <taxon>Oscillospiraceae</taxon>
        <taxon>Flavonifractor</taxon>
    </lineage>
</organism>
<dbReference type="EMBL" id="WKPR01000051">
    <property type="protein sequence ID" value="MSB22739.1"/>
    <property type="molecule type" value="Genomic_DNA"/>
</dbReference>
<sequence length="95" mass="11296">MFNCHDRRMKAYLDRRWNTWGPPGWRREYEERAGVMEEKRTPPELARAMMELLGCPCTYFAPMWDDDPLLECLQMNLEPEGEVRGVTPEQAAVRY</sequence>
<evidence type="ECO:0000313" key="1">
    <source>
        <dbReference type="EMBL" id="MSB22739.1"/>
    </source>
</evidence>
<name>A0A6I2RA72_FLAPL</name>
<evidence type="ECO:0000313" key="2">
    <source>
        <dbReference type="Proteomes" id="UP000434475"/>
    </source>
</evidence>
<dbReference type="AlphaFoldDB" id="A0A6I2RA72"/>
<dbReference type="Proteomes" id="UP000434475">
    <property type="component" value="Unassembled WGS sequence"/>
</dbReference>
<comment type="caution">
    <text evidence="1">The sequence shown here is derived from an EMBL/GenBank/DDBJ whole genome shotgun (WGS) entry which is preliminary data.</text>
</comment>
<dbReference type="RefSeq" id="WP_172698199.1">
    <property type="nucleotide sequence ID" value="NZ_JADMVA010000020.1"/>
</dbReference>